<evidence type="ECO:0000256" key="2">
    <source>
        <dbReference type="ARBA" id="ARBA00011971"/>
    </source>
</evidence>
<keyword evidence="6 7" id="KW-0665">Pyrimidine biosynthesis</keyword>
<comment type="subunit">
    <text evidence="7">Homodimer.</text>
</comment>
<keyword evidence="5 7" id="KW-0460">Magnesium</keyword>
<dbReference type="PANTHER" id="PTHR19278">
    <property type="entry name" value="OROTATE PHOSPHORIBOSYLTRANSFERASE"/>
    <property type="match status" value="1"/>
</dbReference>
<dbReference type="InterPro" id="IPR029057">
    <property type="entry name" value="PRTase-like"/>
</dbReference>
<gene>
    <name evidence="7 9" type="primary">pyrE</name>
    <name evidence="9" type="ORF">NCTC503_00839</name>
</gene>
<dbReference type="Proteomes" id="UP000308489">
    <property type="component" value="Chromosome 1"/>
</dbReference>
<evidence type="ECO:0000256" key="6">
    <source>
        <dbReference type="ARBA" id="ARBA00022975"/>
    </source>
</evidence>
<sequence>MNNINVIGILKESEALLDGHFLLSSGRHSDRYCQCAKLLQYPDKAEKVLSVVCEKVKDLDFDMVVGPAMGGVIVAYEMGRQLGKPAIFTERVEGEMQLRRGFCIEKGKKVLITEDVVTTGKSSMETAKLLKELGAEVIGIATIVNRGVTNLELPVYSCVELDIQSYEKEKCPLCEKGMEYIKPGSRNIK</sequence>
<organism evidence="9 10">
    <name type="scientific">Hathewaya histolytica</name>
    <name type="common">Clostridium histolyticum</name>
    <dbReference type="NCBI Taxonomy" id="1498"/>
    <lineage>
        <taxon>Bacteria</taxon>
        <taxon>Bacillati</taxon>
        <taxon>Bacillota</taxon>
        <taxon>Clostridia</taxon>
        <taxon>Eubacteriales</taxon>
        <taxon>Clostridiaceae</taxon>
        <taxon>Hathewaya</taxon>
    </lineage>
</organism>
<dbReference type="EMBL" id="LR590481">
    <property type="protein sequence ID" value="VTQ85880.1"/>
    <property type="molecule type" value="Genomic_DNA"/>
</dbReference>
<dbReference type="GO" id="GO:0004588">
    <property type="term" value="F:orotate phosphoribosyltransferase activity"/>
    <property type="evidence" value="ECO:0007669"/>
    <property type="project" value="UniProtKB-UniRule"/>
</dbReference>
<evidence type="ECO:0000256" key="1">
    <source>
        <dbReference type="ARBA" id="ARBA00004889"/>
    </source>
</evidence>
<dbReference type="HAMAP" id="MF_01208">
    <property type="entry name" value="PyrE"/>
    <property type="match status" value="1"/>
</dbReference>
<dbReference type="Gene3D" id="3.40.50.2020">
    <property type="match status" value="1"/>
</dbReference>
<dbReference type="GO" id="GO:0019856">
    <property type="term" value="P:pyrimidine nucleobase biosynthetic process"/>
    <property type="evidence" value="ECO:0007669"/>
    <property type="project" value="InterPro"/>
</dbReference>
<dbReference type="RefSeq" id="WP_138209557.1">
    <property type="nucleotide sequence ID" value="NZ_CBCRUQ010000001.1"/>
</dbReference>
<accession>A0A4U9RB30</accession>
<evidence type="ECO:0000259" key="8">
    <source>
        <dbReference type="Pfam" id="PF00156"/>
    </source>
</evidence>
<keyword evidence="3 7" id="KW-0328">Glycosyltransferase</keyword>
<name>A0A4U9RB30_HATHI</name>
<comment type="pathway">
    <text evidence="1 7">Pyrimidine metabolism; UMP biosynthesis via de novo pathway; UMP from orotate: step 1/2.</text>
</comment>
<feature type="binding site" description="in other chain" evidence="7">
    <location>
        <begin position="114"/>
        <end position="122"/>
    </location>
    <ligand>
        <name>5-phospho-alpha-D-ribose 1-diphosphate</name>
        <dbReference type="ChEBI" id="CHEBI:58017"/>
        <note>ligand shared between dimeric partners</note>
    </ligand>
</feature>
<dbReference type="CDD" id="cd06223">
    <property type="entry name" value="PRTases_typeI"/>
    <property type="match status" value="1"/>
</dbReference>
<dbReference type="InterPro" id="IPR000836">
    <property type="entry name" value="PRTase_dom"/>
</dbReference>
<dbReference type="OrthoDB" id="9783570at2"/>
<comment type="similarity">
    <text evidence="7">Belongs to the purine/pyrimidine phosphoribosyltransferase family. PyrE subfamily.</text>
</comment>
<keyword evidence="10" id="KW-1185">Reference proteome</keyword>
<dbReference type="KEGG" id="hhw:NCTC503_00839"/>
<feature type="binding site" evidence="7">
    <location>
        <position position="91"/>
    </location>
    <ligand>
        <name>5-phospho-alpha-D-ribose 1-diphosphate</name>
        <dbReference type="ChEBI" id="CHEBI:58017"/>
        <note>ligand shared between dimeric partners</note>
    </ligand>
</feature>
<feature type="binding site" evidence="7">
    <location>
        <position position="146"/>
    </location>
    <ligand>
        <name>orotate</name>
        <dbReference type="ChEBI" id="CHEBI:30839"/>
    </ligand>
</feature>
<dbReference type="GO" id="GO:0044205">
    <property type="term" value="P:'de novo' UMP biosynthetic process"/>
    <property type="evidence" value="ECO:0007669"/>
    <property type="project" value="UniProtKB-UniRule"/>
</dbReference>
<dbReference type="PANTHER" id="PTHR19278:SF9">
    <property type="entry name" value="URIDINE 5'-MONOPHOSPHATE SYNTHASE"/>
    <property type="match status" value="1"/>
</dbReference>
<evidence type="ECO:0000313" key="10">
    <source>
        <dbReference type="Proteomes" id="UP000308489"/>
    </source>
</evidence>
<comment type="caution">
    <text evidence="7">Lacks conserved residue(s) required for the propagation of feature annotation.</text>
</comment>
<dbReference type="AlphaFoldDB" id="A0A4U9RB30"/>
<comment type="catalytic activity">
    <reaction evidence="7">
        <text>orotidine 5'-phosphate + diphosphate = orotate + 5-phospho-alpha-D-ribose 1-diphosphate</text>
        <dbReference type="Rhea" id="RHEA:10380"/>
        <dbReference type="ChEBI" id="CHEBI:30839"/>
        <dbReference type="ChEBI" id="CHEBI:33019"/>
        <dbReference type="ChEBI" id="CHEBI:57538"/>
        <dbReference type="ChEBI" id="CHEBI:58017"/>
        <dbReference type="EC" id="2.4.2.10"/>
    </reaction>
</comment>
<dbReference type="InterPro" id="IPR023031">
    <property type="entry name" value="OPRT"/>
</dbReference>
<dbReference type="Pfam" id="PF00156">
    <property type="entry name" value="Pribosyltran"/>
    <property type="match status" value="1"/>
</dbReference>
<evidence type="ECO:0000256" key="4">
    <source>
        <dbReference type="ARBA" id="ARBA00022679"/>
    </source>
</evidence>
<reference evidence="9 10" key="1">
    <citation type="submission" date="2019-05" db="EMBL/GenBank/DDBJ databases">
        <authorList>
            <consortium name="Pathogen Informatics"/>
        </authorList>
    </citation>
    <scope>NUCLEOTIDE SEQUENCE [LARGE SCALE GENOMIC DNA]</scope>
    <source>
        <strain evidence="9 10">NCTC503</strain>
    </source>
</reference>
<evidence type="ECO:0000256" key="7">
    <source>
        <dbReference type="HAMAP-Rule" id="MF_01208"/>
    </source>
</evidence>
<dbReference type="NCBIfam" id="TIGR01367">
    <property type="entry name" value="pyrE_Therm"/>
    <property type="match status" value="1"/>
</dbReference>
<feature type="binding site" evidence="7">
    <location>
        <position position="118"/>
    </location>
    <ligand>
        <name>orotate</name>
        <dbReference type="ChEBI" id="CHEBI:30839"/>
    </ligand>
</feature>
<dbReference type="GO" id="GO:0000287">
    <property type="term" value="F:magnesium ion binding"/>
    <property type="evidence" value="ECO:0007669"/>
    <property type="project" value="UniProtKB-UniRule"/>
</dbReference>
<comment type="cofactor">
    <cofactor evidence="7">
        <name>Mg(2+)</name>
        <dbReference type="ChEBI" id="CHEBI:18420"/>
    </cofactor>
</comment>
<dbReference type="SUPFAM" id="SSF53271">
    <property type="entry name" value="PRTase-like"/>
    <property type="match status" value="1"/>
</dbReference>
<evidence type="ECO:0000256" key="3">
    <source>
        <dbReference type="ARBA" id="ARBA00022676"/>
    </source>
</evidence>
<dbReference type="InterPro" id="IPR006273">
    <property type="entry name" value="Orotate_PRibTrfase_bac"/>
</dbReference>
<evidence type="ECO:0000256" key="5">
    <source>
        <dbReference type="ARBA" id="ARBA00022842"/>
    </source>
</evidence>
<evidence type="ECO:0000313" key="9">
    <source>
        <dbReference type="EMBL" id="VTQ85880.1"/>
    </source>
</evidence>
<keyword evidence="4 7" id="KW-0808">Transferase</keyword>
<dbReference type="EC" id="2.4.2.10" evidence="2 7"/>
<comment type="function">
    <text evidence="7">Catalyzes the transfer of a ribosyl phosphate group from 5-phosphoribose 1-diphosphate to orotate, leading to the formation of orotidine monophosphate (OMP).</text>
</comment>
<protein>
    <recommendedName>
        <fullName evidence="2 7">Orotate phosphoribosyltransferase</fullName>
        <shortName evidence="7">OPRT</shortName>
        <shortName evidence="7">OPRTase</shortName>
        <ecNumber evidence="2 7">2.4.2.10</ecNumber>
    </recommendedName>
</protein>
<feature type="domain" description="Phosphoribosyltransferase" evidence="8">
    <location>
        <begin position="59"/>
        <end position="161"/>
    </location>
</feature>
<proteinExistence type="inferred from homology"/>
<dbReference type="UniPathway" id="UPA00070">
    <property type="reaction ID" value="UER00119"/>
</dbReference>